<dbReference type="InterPro" id="IPR000683">
    <property type="entry name" value="Gfo/Idh/MocA-like_OxRdtase_N"/>
</dbReference>
<dbReference type="GO" id="GO:0016491">
    <property type="term" value="F:oxidoreductase activity"/>
    <property type="evidence" value="ECO:0007669"/>
    <property type="project" value="UniProtKB-KW"/>
</dbReference>
<evidence type="ECO:0000259" key="2">
    <source>
        <dbReference type="Pfam" id="PF01408"/>
    </source>
</evidence>
<organism evidence="4 5">
    <name type="scientific">Natronococcus pandeyae</name>
    <dbReference type="NCBI Taxonomy" id="2055836"/>
    <lineage>
        <taxon>Archaea</taxon>
        <taxon>Methanobacteriati</taxon>
        <taxon>Methanobacteriota</taxon>
        <taxon>Stenosarchaea group</taxon>
        <taxon>Halobacteria</taxon>
        <taxon>Halobacteriales</taxon>
        <taxon>Natrialbaceae</taxon>
        <taxon>Natronococcus</taxon>
    </lineage>
</organism>
<dbReference type="EMBL" id="PHNJ01000021">
    <property type="protein sequence ID" value="TYL36167.1"/>
    <property type="molecule type" value="Genomic_DNA"/>
</dbReference>
<dbReference type="PANTHER" id="PTHR43818:SF11">
    <property type="entry name" value="BCDNA.GH03377"/>
    <property type="match status" value="1"/>
</dbReference>
<dbReference type="PANTHER" id="PTHR43818">
    <property type="entry name" value="BCDNA.GH03377"/>
    <property type="match status" value="1"/>
</dbReference>
<dbReference type="Gene3D" id="3.30.360.10">
    <property type="entry name" value="Dihydrodipicolinate Reductase, domain 2"/>
    <property type="match status" value="1"/>
</dbReference>
<dbReference type="GO" id="GO:0000166">
    <property type="term" value="F:nucleotide binding"/>
    <property type="evidence" value="ECO:0007669"/>
    <property type="project" value="InterPro"/>
</dbReference>
<protein>
    <recommendedName>
        <fullName evidence="6">Gfo/Idh/MocA family oxidoreductase</fullName>
    </recommendedName>
</protein>
<proteinExistence type="predicted"/>
<accession>A0A8J8PYU8</accession>
<evidence type="ECO:0000313" key="5">
    <source>
        <dbReference type="Proteomes" id="UP000766904"/>
    </source>
</evidence>
<dbReference type="SUPFAM" id="SSF51735">
    <property type="entry name" value="NAD(P)-binding Rossmann-fold domains"/>
    <property type="match status" value="1"/>
</dbReference>
<evidence type="ECO:0008006" key="6">
    <source>
        <dbReference type="Google" id="ProtNLM"/>
    </source>
</evidence>
<gene>
    <name evidence="4" type="ORF">CV102_23785</name>
</gene>
<dbReference type="InterPro" id="IPR036291">
    <property type="entry name" value="NAD(P)-bd_dom_sf"/>
</dbReference>
<sequence length="377" mass="40578">MVWFVLANNCFPPNKTRRNCKVAGRGTLVTICMTRNVGIVGLASFYGPAYAARAVDHPNTTVEGVVSRTDPDDLMRLGRPTTETFATRYDCDVYDDVAALADDADLLVVASRTTRRAADAVTALERECPVLTAKPAAATVDDAWKIAEAASESVPAVTTCPARFDDAIGELARRVHDGGIGKPVSVRASIRHDRVPEDGIDVNAEHAPDQAGAAYAMGYYTADLVEWLADATPVRIAGELDNVNTLHSAHPDLGGATVAHEDGSQSTMTLTYSTDCRERLGNWEAEVVGTDGVLRSAHQGYEGIHWHAGPPDDRTTEAFGRTQSPILDRQFGAFLTTVESGEYGFRVPDPDEVASALELCSAWKRSARSSKTVTLDR</sequence>
<name>A0A8J8PYU8_9EURY</name>
<evidence type="ECO:0000256" key="1">
    <source>
        <dbReference type="ARBA" id="ARBA00023002"/>
    </source>
</evidence>
<dbReference type="Pfam" id="PF22725">
    <property type="entry name" value="GFO_IDH_MocA_C3"/>
    <property type="match status" value="1"/>
</dbReference>
<dbReference type="Gene3D" id="3.40.50.720">
    <property type="entry name" value="NAD(P)-binding Rossmann-like Domain"/>
    <property type="match status" value="1"/>
</dbReference>
<keyword evidence="1" id="KW-0560">Oxidoreductase</keyword>
<dbReference type="Proteomes" id="UP000766904">
    <property type="component" value="Unassembled WGS sequence"/>
</dbReference>
<dbReference type="AlphaFoldDB" id="A0A8J8PYU8"/>
<dbReference type="InterPro" id="IPR050463">
    <property type="entry name" value="Gfo/Idh/MocA_oxidrdct_glycsds"/>
</dbReference>
<feature type="domain" description="GFO/IDH/MocA-like oxidoreductase" evidence="3">
    <location>
        <begin position="171"/>
        <end position="294"/>
    </location>
</feature>
<reference evidence="4" key="1">
    <citation type="submission" date="2017-11" db="EMBL/GenBank/DDBJ databases">
        <authorList>
            <person name="Kajale S.C."/>
            <person name="Sharma A."/>
        </authorList>
    </citation>
    <scope>NUCLEOTIDE SEQUENCE</scope>
    <source>
        <strain evidence="4">LS1_42</strain>
    </source>
</reference>
<dbReference type="InterPro" id="IPR055170">
    <property type="entry name" value="GFO_IDH_MocA-like_dom"/>
</dbReference>
<dbReference type="Pfam" id="PF01408">
    <property type="entry name" value="GFO_IDH_MocA"/>
    <property type="match status" value="1"/>
</dbReference>
<dbReference type="SUPFAM" id="SSF55347">
    <property type="entry name" value="Glyceraldehyde-3-phosphate dehydrogenase-like, C-terminal domain"/>
    <property type="match status" value="1"/>
</dbReference>
<evidence type="ECO:0000259" key="3">
    <source>
        <dbReference type="Pfam" id="PF22725"/>
    </source>
</evidence>
<comment type="caution">
    <text evidence="4">The sequence shown here is derived from an EMBL/GenBank/DDBJ whole genome shotgun (WGS) entry which is preliminary data.</text>
</comment>
<feature type="domain" description="Gfo/Idh/MocA-like oxidoreductase N-terminal" evidence="2">
    <location>
        <begin position="36"/>
        <end position="153"/>
    </location>
</feature>
<keyword evidence="5" id="KW-1185">Reference proteome</keyword>
<evidence type="ECO:0000313" key="4">
    <source>
        <dbReference type="EMBL" id="TYL36167.1"/>
    </source>
</evidence>